<evidence type="ECO:0000313" key="2">
    <source>
        <dbReference type="Proteomes" id="UP000694853"/>
    </source>
</evidence>
<dbReference type="Proteomes" id="UP000694853">
    <property type="component" value="Unplaced"/>
</dbReference>
<evidence type="ECO:0000259" key="1">
    <source>
        <dbReference type="Pfam" id="PF03732"/>
    </source>
</evidence>
<dbReference type="GeneID" id="113871551"/>
<dbReference type="AlphaFoldDB" id="A0A8B8MBH1"/>
<dbReference type="InterPro" id="IPR005162">
    <property type="entry name" value="Retrotrans_gag_dom"/>
</dbReference>
<dbReference type="Pfam" id="PF03732">
    <property type="entry name" value="Retrotrans_gag"/>
    <property type="match status" value="1"/>
</dbReference>
<evidence type="ECO:0000313" key="3">
    <source>
        <dbReference type="RefSeq" id="XP_027364444.1"/>
    </source>
</evidence>
<keyword evidence="2" id="KW-1185">Reference proteome</keyword>
<gene>
    <name evidence="3" type="primary">LOC113871551</name>
</gene>
<sequence>MASRPRHNDTTLEAIRNMVDTTTQLVAKMRKRNARNEPSALAEFQRNHPPVFKRGYDPDGAKLWLQKLEKIFTIMECPNMQKVTLSVFMLEGEVENWWHGTQQLMMVAGEVVTWEAFQRKFLEKYFPENVRRAKETEFMYLRQGNMTVGEYAAKFEALSEYATYYQHHPDAQWKCQKFEV</sequence>
<feature type="domain" description="Retrotransposon gag" evidence="1">
    <location>
        <begin position="86"/>
        <end position="163"/>
    </location>
</feature>
<reference evidence="2" key="1">
    <citation type="journal article" date="2019" name="Toxins">
        <title>Detection of Abrin-Like and Prepropulchellin-Like Toxin Genes and Transcripts Using Whole Genome Sequencing and Full-Length Transcript Sequencing of Abrus precatorius.</title>
        <authorList>
            <person name="Hovde B.T."/>
            <person name="Daligault H.E."/>
            <person name="Hanschen E.R."/>
            <person name="Kunde Y.A."/>
            <person name="Johnson M.B."/>
            <person name="Starkenburg S.R."/>
            <person name="Johnson S.L."/>
        </authorList>
    </citation>
    <scope>NUCLEOTIDE SEQUENCE [LARGE SCALE GENOMIC DNA]</scope>
</reference>
<organism evidence="2 3">
    <name type="scientific">Abrus precatorius</name>
    <name type="common">Indian licorice</name>
    <name type="synonym">Glycine abrus</name>
    <dbReference type="NCBI Taxonomy" id="3816"/>
    <lineage>
        <taxon>Eukaryota</taxon>
        <taxon>Viridiplantae</taxon>
        <taxon>Streptophyta</taxon>
        <taxon>Embryophyta</taxon>
        <taxon>Tracheophyta</taxon>
        <taxon>Spermatophyta</taxon>
        <taxon>Magnoliopsida</taxon>
        <taxon>eudicotyledons</taxon>
        <taxon>Gunneridae</taxon>
        <taxon>Pentapetalae</taxon>
        <taxon>rosids</taxon>
        <taxon>fabids</taxon>
        <taxon>Fabales</taxon>
        <taxon>Fabaceae</taxon>
        <taxon>Papilionoideae</taxon>
        <taxon>50 kb inversion clade</taxon>
        <taxon>NPAAA clade</taxon>
        <taxon>indigoferoid/millettioid clade</taxon>
        <taxon>Abreae</taxon>
        <taxon>Abrus</taxon>
    </lineage>
</organism>
<dbReference type="KEGG" id="aprc:113871551"/>
<dbReference type="RefSeq" id="XP_027364444.1">
    <property type="nucleotide sequence ID" value="XM_027508643.1"/>
</dbReference>
<accession>A0A8B8MBH1</accession>
<dbReference type="OrthoDB" id="1936908at2759"/>
<proteinExistence type="predicted"/>
<name>A0A8B8MBH1_ABRPR</name>
<reference evidence="3" key="2">
    <citation type="submission" date="2025-08" db="UniProtKB">
        <authorList>
            <consortium name="RefSeq"/>
        </authorList>
    </citation>
    <scope>IDENTIFICATION</scope>
    <source>
        <tissue evidence="3">Young leaves</tissue>
    </source>
</reference>
<protein>
    <submittedName>
        <fullName evidence="3">Uncharacterized protein LOC113871551</fullName>
    </submittedName>
</protein>